<feature type="compositionally biased region" description="Basic residues" evidence="1">
    <location>
        <begin position="586"/>
        <end position="602"/>
    </location>
</feature>
<accession>A0ABQ9Y1M9</accession>
<dbReference type="Proteomes" id="UP001281761">
    <property type="component" value="Unassembled WGS sequence"/>
</dbReference>
<organism evidence="2 3">
    <name type="scientific">Blattamonas nauphoetae</name>
    <dbReference type="NCBI Taxonomy" id="2049346"/>
    <lineage>
        <taxon>Eukaryota</taxon>
        <taxon>Metamonada</taxon>
        <taxon>Preaxostyla</taxon>
        <taxon>Oxymonadida</taxon>
        <taxon>Blattamonas</taxon>
    </lineage>
</organism>
<feature type="compositionally biased region" description="Basic and acidic residues" evidence="1">
    <location>
        <begin position="681"/>
        <end position="699"/>
    </location>
</feature>
<protein>
    <submittedName>
        <fullName evidence="2">Uncharacterized protein</fullName>
    </submittedName>
</protein>
<feature type="compositionally biased region" description="Basic residues" evidence="1">
    <location>
        <begin position="654"/>
        <end position="668"/>
    </location>
</feature>
<feature type="compositionally biased region" description="Basic residues" evidence="1">
    <location>
        <begin position="483"/>
        <end position="493"/>
    </location>
</feature>
<sequence>MTQLVESWLSNPDLSVFDEDIIHLSAFSSFAQTALQNINKLGDWRLQITVTKLCFLLGSLISTVHTQLRRSLSKLSNDKLLMDAFSTIQLQTLDRDAQSFVASVNTHPALASTRNVFLYTVVATFPRRTFGKASISCSLHSISLSFPSYRDSYAFGCTVEATSIHSIVLYPHKSAVHLIVHPLPSDLVSLFSSAPNRQNEPTHEAIQFEFLKRAEYQSFVRTLVESWKKEGRIRVEESQTEPSTISALSPKSTVQTRSDNPPGFLLTDNIPLSSLFHNAPPAPVDPPQNEQLDTTQLHPRRVKVSSASTLEQLGQHRKQMHTEQKRFHLTESLEEPTFLHGTNLSPNKLVTILSGQTETNTGHPQDGYQEIDQNTQNLLLESTQTEFSTPILSIGLNLLDPAPSYLTTRDDDRVKHYERKMEQQWETHHSPSASSDRRFDGVDVVGSPIPSSTDRDITSSVAVANTTETSNQPPVHDDTTHSPRQRTFKRRKPFSAFLPNVTKVDEPPLSVQASKPPSPESAHTVASQHSPKVHKSTTPLSTSQAHTENESLHFDFVPQNKNRKPTIEFDDFDETPKQDPPQPHPKPLRPKQKSKPVKRSKKAQSGNRITDFFRVGESRFTGQTPLFNETRPEPPTFPLKDVSQLQKSSSPKVIRPRTRAKQTRRRTRSPNIVQTAVNDEPPEHFENDKPLEVHDEPSPIRKRKRRSPTRSTSTPNFRAIQQPRRVEIEIIQGESQLNPPPMSKVSVATIPQGANIEPIETDLSSNLGNNDIQTQFIQERQEDDAHGTILHTSDGINQTTKRVNGFVDPLFQMIEQSINLHFQSMMDDMHSLKQQVNDQLYKLLPFEHEE</sequence>
<evidence type="ECO:0000313" key="3">
    <source>
        <dbReference type="Proteomes" id="UP001281761"/>
    </source>
</evidence>
<evidence type="ECO:0000256" key="1">
    <source>
        <dbReference type="SAM" id="MobiDB-lite"/>
    </source>
</evidence>
<gene>
    <name evidence="2" type="ORF">BLNAU_7303</name>
</gene>
<proteinExistence type="predicted"/>
<name>A0ABQ9Y1M9_9EUKA</name>
<feature type="compositionally biased region" description="Basic and acidic residues" evidence="1">
    <location>
        <begin position="422"/>
        <end position="441"/>
    </location>
</feature>
<dbReference type="EMBL" id="JARBJD010000044">
    <property type="protein sequence ID" value="KAK2957648.1"/>
    <property type="molecule type" value="Genomic_DNA"/>
</dbReference>
<feature type="compositionally biased region" description="Polar residues" evidence="1">
    <location>
        <begin position="240"/>
        <end position="259"/>
    </location>
</feature>
<comment type="caution">
    <text evidence="2">The sequence shown here is derived from an EMBL/GenBank/DDBJ whole genome shotgun (WGS) entry which is preliminary data.</text>
</comment>
<reference evidence="2 3" key="1">
    <citation type="journal article" date="2022" name="bioRxiv">
        <title>Genomics of Preaxostyla Flagellates Illuminates Evolutionary Transitions and the Path Towards Mitochondrial Loss.</title>
        <authorList>
            <person name="Novak L.V.F."/>
            <person name="Treitli S.C."/>
            <person name="Pyrih J."/>
            <person name="Halakuc P."/>
            <person name="Pipaliya S.V."/>
            <person name="Vacek V."/>
            <person name="Brzon O."/>
            <person name="Soukal P."/>
            <person name="Eme L."/>
            <person name="Dacks J.B."/>
            <person name="Karnkowska A."/>
            <person name="Elias M."/>
            <person name="Hampl V."/>
        </authorList>
    </citation>
    <scope>NUCLEOTIDE SEQUENCE [LARGE SCALE GENOMIC DNA]</scope>
    <source>
        <strain evidence="2">NAU3</strain>
        <tissue evidence="2">Gut</tissue>
    </source>
</reference>
<evidence type="ECO:0000313" key="2">
    <source>
        <dbReference type="EMBL" id="KAK2957648.1"/>
    </source>
</evidence>
<feature type="region of interest" description="Disordered" evidence="1">
    <location>
        <begin position="422"/>
        <end position="716"/>
    </location>
</feature>
<feature type="compositionally biased region" description="Polar residues" evidence="1">
    <location>
        <begin position="458"/>
        <end position="473"/>
    </location>
</feature>
<feature type="compositionally biased region" description="Polar residues" evidence="1">
    <location>
        <begin position="524"/>
        <end position="546"/>
    </location>
</feature>
<feature type="region of interest" description="Disordered" evidence="1">
    <location>
        <begin position="235"/>
        <end position="262"/>
    </location>
</feature>
<keyword evidence="3" id="KW-1185">Reference proteome</keyword>